<evidence type="ECO:0000256" key="6">
    <source>
        <dbReference type="ARBA" id="ARBA00023136"/>
    </source>
</evidence>
<dbReference type="Gene3D" id="2.170.130.10">
    <property type="entry name" value="TonB-dependent receptor, plug domain"/>
    <property type="match status" value="1"/>
</dbReference>
<accession>A0ABT8KH89</accession>
<keyword evidence="7 8" id="KW-0998">Cell outer membrane</keyword>
<keyword evidence="3 8" id="KW-1134">Transmembrane beta strand</keyword>
<evidence type="ECO:0000259" key="10">
    <source>
        <dbReference type="Pfam" id="PF00593"/>
    </source>
</evidence>
<dbReference type="PROSITE" id="PS52016">
    <property type="entry name" value="TONB_DEPENDENT_REC_3"/>
    <property type="match status" value="1"/>
</dbReference>
<evidence type="ECO:0000256" key="1">
    <source>
        <dbReference type="ARBA" id="ARBA00004571"/>
    </source>
</evidence>
<sequence length="1103" mass="121888">MSRYAIFGILIQCMLYSFVFARYGEAQKMSIEKIHVTIEIDNLSIKETFSEIENATDFTFAYKEKSVDLRKKLSLTKQHISLADLLRDISRRTDLRFKRINEIIYVGNKGVKSPGITFEDLVTEEKTITGRVTDKDGAELPGVNVLVKGSNVGTITDINGNYSLNVPDDATTLVFSYVGYSNMEVEIGSSLTVDVVMEENVSTLSEVVVLGYTTQDKKVVSGSVAKVDGGVIENMPTQSFDRALQGRIAGVQISSSSGALGGAIRVRVRGSRSINAGNAPLYIVDGVQLNSGGVSSGVASSNILNSINPNDIESVEVLKDAAATSLYGALGANGVIIITTKSGKSGKPKFNVNANFTTFEVINQVDVLNASEWKELRLEGLRNDPNVLPSTIDDLAAQYAASTIDTDWQDLVYGRGFSQVYEVSASGGTDQVKYFISGSYNDADGHVLSSEYERATLRTNLDVQANDKLKISPKLNIAWYRLNQGQAGLAFSNAAFSAPLLLPIDPVRNEDGTFNTNLTGGFIDNPIQSHTLNEDEARVFNILGSLDLEYEIIKGLKYRGKMSLDLNDVEDFKFDHPETVDGRADNGRVAEINSRLQNLQTDHTLTYKKDFGKHSITGLGGFTYRHASTKILSVWRDNFTSLKLRSLDNAEDENFTGKTDTDWKLAGYFGRVDYTFDGKYIFNVTVRRDGSSRFGERNRYGTFPAVSGAWRISDESFMQNVSFVDNLKLRASWGVSGNAFIGNFDHRTLYGVGNLSYNGQGGWLVNRPGNDLLTWEENTTTNIGLDFGFIQGRVNGSVDVFRSIASKLLLDRQIPQTSGSSTIRDNIGRVRNSGIELELSSVNVDNNGFRWTTDFNITFLDSEVLELTPETDTLITGGGNTGLVYIVGQEFNGYLMQRWAGVNPADGRPMWYDRNGEITYTKTDADRVFVGSFNPDYYGGITNTFEYKGFELSAFFQFQVGNKIYNSNRRLFETSLAQGLYNQTQRQFDERWRNPGDVTGVAIPVNNYNYANGADASNDPFLSESDKHLEKGDYIRLKQLSLAYNLPSSILERAGLSSARIYAQGVNIWTETAYTGFDPEFAGNDFGDLPTTKSWLIGVQIGF</sequence>
<evidence type="ECO:0000256" key="2">
    <source>
        <dbReference type="ARBA" id="ARBA00022448"/>
    </source>
</evidence>
<dbReference type="InterPro" id="IPR000531">
    <property type="entry name" value="Beta-barrel_TonB"/>
</dbReference>
<evidence type="ECO:0000259" key="11">
    <source>
        <dbReference type="Pfam" id="PF07715"/>
    </source>
</evidence>
<evidence type="ECO:0000256" key="8">
    <source>
        <dbReference type="PROSITE-ProRule" id="PRU01360"/>
    </source>
</evidence>
<dbReference type="InterPro" id="IPR037066">
    <property type="entry name" value="Plug_dom_sf"/>
</dbReference>
<comment type="caution">
    <text evidence="12">The sequence shown here is derived from an EMBL/GenBank/DDBJ whole genome shotgun (WGS) entry which is preliminary data.</text>
</comment>
<dbReference type="RefSeq" id="WP_346750107.1">
    <property type="nucleotide sequence ID" value="NZ_JAUJEA010000001.1"/>
</dbReference>
<proteinExistence type="inferred from homology"/>
<evidence type="ECO:0000256" key="5">
    <source>
        <dbReference type="ARBA" id="ARBA00023077"/>
    </source>
</evidence>
<name>A0ABT8KH89_9BACT</name>
<protein>
    <submittedName>
        <fullName evidence="12">TonB-dependent receptor</fullName>
    </submittedName>
</protein>
<gene>
    <name evidence="12" type="ORF">QQ008_01875</name>
</gene>
<keyword evidence="2 8" id="KW-0813">Transport</keyword>
<dbReference type="Gene3D" id="2.40.170.20">
    <property type="entry name" value="TonB-dependent receptor, beta-barrel domain"/>
    <property type="match status" value="1"/>
</dbReference>
<dbReference type="Gene3D" id="2.60.40.1120">
    <property type="entry name" value="Carboxypeptidase-like, regulatory domain"/>
    <property type="match status" value="1"/>
</dbReference>
<dbReference type="Proteomes" id="UP001172082">
    <property type="component" value="Unassembled WGS sequence"/>
</dbReference>
<evidence type="ECO:0000256" key="4">
    <source>
        <dbReference type="ARBA" id="ARBA00022692"/>
    </source>
</evidence>
<evidence type="ECO:0000256" key="3">
    <source>
        <dbReference type="ARBA" id="ARBA00022452"/>
    </source>
</evidence>
<keyword evidence="6 8" id="KW-0472">Membrane</keyword>
<dbReference type="Pfam" id="PF07715">
    <property type="entry name" value="Plug"/>
    <property type="match status" value="1"/>
</dbReference>
<comment type="similarity">
    <text evidence="8 9">Belongs to the TonB-dependent receptor family.</text>
</comment>
<dbReference type="SUPFAM" id="SSF56935">
    <property type="entry name" value="Porins"/>
    <property type="match status" value="1"/>
</dbReference>
<dbReference type="NCBIfam" id="TIGR04056">
    <property type="entry name" value="OMP_RagA_SusC"/>
    <property type="match status" value="1"/>
</dbReference>
<feature type="domain" description="TonB-dependent receptor-like beta-barrel" evidence="10">
    <location>
        <begin position="514"/>
        <end position="900"/>
    </location>
</feature>
<organism evidence="12 13">
    <name type="scientific">Splendidivirga corallicola</name>
    <dbReference type="NCBI Taxonomy" id="3051826"/>
    <lineage>
        <taxon>Bacteria</taxon>
        <taxon>Pseudomonadati</taxon>
        <taxon>Bacteroidota</taxon>
        <taxon>Cytophagia</taxon>
        <taxon>Cytophagales</taxon>
        <taxon>Splendidivirgaceae</taxon>
        <taxon>Splendidivirga</taxon>
    </lineage>
</organism>
<reference evidence="12" key="1">
    <citation type="submission" date="2023-06" db="EMBL/GenBank/DDBJ databases">
        <title>Genomic of Parafulvivirga corallium.</title>
        <authorList>
            <person name="Wang G."/>
        </authorList>
    </citation>
    <scope>NUCLEOTIDE SEQUENCE</scope>
    <source>
        <strain evidence="12">BMA10</strain>
    </source>
</reference>
<dbReference type="EMBL" id="JAUJEA010000001">
    <property type="protein sequence ID" value="MDN5200080.1"/>
    <property type="molecule type" value="Genomic_DNA"/>
</dbReference>
<dbReference type="Pfam" id="PF00593">
    <property type="entry name" value="TonB_dep_Rec_b-barrel"/>
    <property type="match status" value="1"/>
</dbReference>
<dbReference type="InterPro" id="IPR012910">
    <property type="entry name" value="Plug_dom"/>
</dbReference>
<keyword evidence="4 8" id="KW-0812">Transmembrane</keyword>
<keyword evidence="13" id="KW-1185">Reference proteome</keyword>
<keyword evidence="5 9" id="KW-0798">TonB box</keyword>
<comment type="subcellular location">
    <subcellularLocation>
        <location evidence="1 8">Cell outer membrane</location>
        <topology evidence="1 8">Multi-pass membrane protein</topology>
    </subcellularLocation>
</comment>
<keyword evidence="12" id="KW-0675">Receptor</keyword>
<dbReference type="InterPro" id="IPR039426">
    <property type="entry name" value="TonB-dep_rcpt-like"/>
</dbReference>
<evidence type="ECO:0000313" key="13">
    <source>
        <dbReference type="Proteomes" id="UP001172082"/>
    </source>
</evidence>
<feature type="domain" description="TonB-dependent receptor plug" evidence="11">
    <location>
        <begin position="218"/>
        <end position="335"/>
    </location>
</feature>
<dbReference type="InterPro" id="IPR036942">
    <property type="entry name" value="Beta-barrel_TonB_sf"/>
</dbReference>
<dbReference type="InterPro" id="IPR023997">
    <property type="entry name" value="TonB-dep_OMP_SusC/RagA_CS"/>
</dbReference>
<dbReference type="SUPFAM" id="SSF49464">
    <property type="entry name" value="Carboxypeptidase regulatory domain-like"/>
    <property type="match status" value="1"/>
</dbReference>
<dbReference type="Pfam" id="PF13715">
    <property type="entry name" value="CarbopepD_reg_2"/>
    <property type="match status" value="1"/>
</dbReference>
<evidence type="ECO:0000313" key="12">
    <source>
        <dbReference type="EMBL" id="MDN5200080.1"/>
    </source>
</evidence>
<evidence type="ECO:0000256" key="9">
    <source>
        <dbReference type="RuleBase" id="RU003357"/>
    </source>
</evidence>
<evidence type="ECO:0000256" key="7">
    <source>
        <dbReference type="ARBA" id="ARBA00023237"/>
    </source>
</evidence>
<dbReference type="InterPro" id="IPR023996">
    <property type="entry name" value="TonB-dep_OMP_SusC/RagA"/>
</dbReference>
<dbReference type="InterPro" id="IPR008969">
    <property type="entry name" value="CarboxyPept-like_regulatory"/>
</dbReference>
<dbReference type="NCBIfam" id="TIGR04057">
    <property type="entry name" value="SusC_RagA_signa"/>
    <property type="match status" value="1"/>
</dbReference>